<dbReference type="PANTHER" id="PTHR23504">
    <property type="entry name" value="MAJOR FACILITATOR SUPERFAMILY DOMAIN-CONTAINING PROTEIN 10"/>
    <property type="match status" value="1"/>
</dbReference>
<evidence type="ECO:0000256" key="1">
    <source>
        <dbReference type="ARBA" id="ARBA00004141"/>
    </source>
</evidence>
<dbReference type="PANTHER" id="PTHR23504:SF6">
    <property type="entry name" value="MULTIDRUG TRANSPORTER, PUTATIVE (AFU_ORTHOLOGUE AFUA_4G08740)-RELATED"/>
    <property type="match status" value="1"/>
</dbReference>
<dbReference type="Pfam" id="PF07690">
    <property type="entry name" value="MFS_1"/>
    <property type="match status" value="1"/>
</dbReference>
<keyword evidence="5 7" id="KW-0472">Membrane</keyword>
<dbReference type="Proteomes" id="UP001322277">
    <property type="component" value="Chromosome 5"/>
</dbReference>
<evidence type="ECO:0000256" key="5">
    <source>
        <dbReference type="ARBA" id="ARBA00023136"/>
    </source>
</evidence>
<keyword evidence="9" id="KW-1185">Reference proteome</keyword>
<dbReference type="EMBL" id="CP137309">
    <property type="protein sequence ID" value="WQF84085.1"/>
    <property type="molecule type" value="Genomic_DNA"/>
</dbReference>
<feature type="transmembrane region" description="Helical" evidence="7">
    <location>
        <begin position="154"/>
        <end position="180"/>
    </location>
</feature>
<dbReference type="GeneID" id="87945602"/>
<dbReference type="GO" id="GO:0022857">
    <property type="term" value="F:transmembrane transporter activity"/>
    <property type="evidence" value="ECO:0007669"/>
    <property type="project" value="InterPro"/>
</dbReference>
<feature type="transmembrane region" description="Helical" evidence="7">
    <location>
        <begin position="365"/>
        <end position="386"/>
    </location>
</feature>
<evidence type="ECO:0000256" key="2">
    <source>
        <dbReference type="ARBA" id="ARBA00022448"/>
    </source>
</evidence>
<feature type="transmembrane region" description="Helical" evidence="7">
    <location>
        <begin position="200"/>
        <end position="218"/>
    </location>
</feature>
<feature type="transmembrane region" description="Helical" evidence="7">
    <location>
        <begin position="424"/>
        <end position="445"/>
    </location>
</feature>
<evidence type="ECO:0000313" key="8">
    <source>
        <dbReference type="EMBL" id="WQF84085.1"/>
    </source>
</evidence>
<feature type="transmembrane region" description="Helical" evidence="7">
    <location>
        <begin position="526"/>
        <end position="545"/>
    </location>
</feature>
<reference evidence="9" key="1">
    <citation type="journal article" date="2023" name="bioRxiv">
        <title>Complete genome of the Medicago anthracnose fungus, Colletotrichum destructivum, reveals a mini-chromosome-like region within a core chromosome.</title>
        <authorList>
            <person name="Lapalu N."/>
            <person name="Simon A."/>
            <person name="Lu A."/>
            <person name="Plaumann P.-L."/>
            <person name="Amselem J."/>
            <person name="Pigne S."/>
            <person name="Auger A."/>
            <person name="Koch C."/>
            <person name="Dallery J.-F."/>
            <person name="O'Connell R.J."/>
        </authorList>
    </citation>
    <scope>NUCLEOTIDE SEQUENCE [LARGE SCALE GENOMIC DNA]</scope>
    <source>
        <strain evidence="9">CBS 520.97</strain>
    </source>
</reference>
<dbReference type="RefSeq" id="XP_062781309.1">
    <property type="nucleotide sequence ID" value="XM_062925258.1"/>
</dbReference>
<accession>A0AAX4IKV6</accession>
<organism evidence="8 9">
    <name type="scientific">Colletotrichum destructivum</name>
    <dbReference type="NCBI Taxonomy" id="34406"/>
    <lineage>
        <taxon>Eukaryota</taxon>
        <taxon>Fungi</taxon>
        <taxon>Dikarya</taxon>
        <taxon>Ascomycota</taxon>
        <taxon>Pezizomycotina</taxon>
        <taxon>Sordariomycetes</taxon>
        <taxon>Hypocreomycetidae</taxon>
        <taxon>Glomerellales</taxon>
        <taxon>Glomerellaceae</taxon>
        <taxon>Colletotrichum</taxon>
        <taxon>Colletotrichum destructivum species complex</taxon>
    </lineage>
</organism>
<gene>
    <name evidence="8" type="ORF">CDEST_09099</name>
</gene>
<feature type="transmembrane region" description="Helical" evidence="7">
    <location>
        <begin position="305"/>
        <end position="326"/>
    </location>
</feature>
<feature type="region of interest" description="Disordered" evidence="6">
    <location>
        <begin position="554"/>
        <end position="577"/>
    </location>
</feature>
<name>A0AAX4IKV6_9PEZI</name>
<sequence length="577" mass="61712">MPQATAVSVDEGSSWRTMPHKDQLLVLCLSRLSEPITRTSFSTYIYYQLQSLDPSLSSAEIVRQATWMQTALTAMVALVSLPTSRLADSPRFGRKGVLLASMAVLGTSTLCFGFICSFTQAIVLRIIEGTFSGGTLVARTMIPEIVPGKKHRVKAFLLLPLAFNIGVLAGPPFTGLLVAYAQSHAGENDFLGRWTYAPPMLMAGGIIYTAFLAVFFLLEETLPALRGQPDIGIRIKKAVVRLWQRHRSRGATKLGYEPANTQDSEDSQDLDPLLSPEADDDEAQRGRSEPIPAPTSSKMPLRKALTANVLLATSCQAMLDGLTAGYNTLWPLFLSDPPAPAAPGLRDERGSSPLRFSGGAGLQPYQIALTLTILAVTALPLQILVYPRVSYKFKPLGTLRCFLWCPALAFALAPLIAVTAKFPVLMWLVIAVVQLLMVLTAAMVVPSATLMTNKLSPHTVLPFLHVCRSRHNADTTCHARSSAPSPAALAATHGLAVTLSAVARTIGPFAVGSVYAASQASHNGGLAWWLMAGTAICICIISWFVQDGTEQITTAPPAREGAGEHGAGSKPAVRAMG</sequence>
<feature type="transmembrane region" description="Helical" evidence="7">
    <location>
        <begin position="96"/>
        <end position="115"/>
    </location>
</feature>
<evidence type="ECO:0000256" key="4">
    <source>
        <dbReference type="ARBA" id="ARBA00022989"/>
    </source>
</evidence>
<evidence type="ECO:0000256" key="7">
    <source>
        <dbReference type="SAM" id="Phobius"/>
    </source>
</evidence>
<feature type="transmembrane region" description="Helical" evidence="7">
    <location>
        <begin position="398"/>
        <end position="418"/>
    </location>
</feature>
<keyword evidence="3 7" id="KW-0812">Transmembrane</keyword>
<comment type="subcellular location">
    <subcellularLocation>
        <location evidence="1">Membrane</location>
        <topology evidence="1">Multi-pass membrane protein</topology>
    </subcellularLocation>
</comment>
<evidence type="ECO:0000313" key="9">
    <source>
        <dbReference type="Proteomes" id="UP001322277"/>
    </source>
</evidence>
<dbReference type="Gene3D" id="1.20.1250.20">
    <property type="entry name" value="MFS general substrate transporter like domains"/>
    <property type="match status" value="1"/>
</dbReference>
<evidence type="ECO:0000256" key="6">
    <source>
        <dbReference type="SAM" id="MobiDB-lite"/>
    </source>
</evidence>
<dbReference type="GO" id="GO:0016020">
    <property type="term" value="C:membrane"/>
    <property type="evidence" value="ECO:0007669"/>
    <property type="project" value="UniProtKB-SubCell"/>
</dbReference>
<dbReference type="SUPFAM" id="SSF103473">
    <property type="entry name" value="MFS general substrate transporter"/>
    <property type="match status" value="1"/>
</dbReference>
<dbReference type="AlphaFoldDB" id="A0AAX4IKV6"/>
<protein>
    <submittedName>
        <fullName evidence="8">Major facilitator superfamily, MFS transporter superfamily</fullName>
    </submittedName>
</protein>
<evidence type="ECO:0000256" key="3">
    <source>
        <dbReference type="ARBA" id="ARBA00022692"/>
    </source>
</evidence>
<keyword evidence="2" id="KW-0813">Transport</keyword>
<keyword evidence="4 7" id="KW-1133">Transmembrane helix</keyword>
<dbReference type="InterPro" id="IPR036259">
    <property type="entry name" value="MFS_trans_sf"/>
</dbReference>
<proteinExistence type="predicted"/>
<dbReference type="InterPro" id="IPR011701">
    <property type="entry name" value="MFS"/>
</dbReference>
<dbReference type="KEGG" id="cdet:87945602"/>
<feature type="region of interest" description="Disordered" evidence="6">
    <location>
        <begin position="253"/>
        <end position="298"/>
    </location>
</feature>